<dbReference type="InterPro" id="IPR004706">
    <property type="entry name" value="Arsenical-R_Acr3"/>
</dbReference>
<evidence type="ECO:0000256" key="6">
    <source>
        <dbReference type="ARBA" id="ARBA00022989"/>
    </source>
</evidence>
<feature type="transmembrane region" description="Helical" evidence="8">
    <location>
        <begin position="21"/>
        <end position="43"/>
    </location>
</feature>
<proteinExistence type="inferred from homology"/>
<dbReference type="AlphaFoldDB" id="T1BQZ1"/>
<accession>T1BQZ1</accession>
<dbReference type="InterPro" id="IPR002657">
    <property type="entry name" value="BilAc:Na_symport/Acr3"/>
</dbReference>
<name>T1BQZ1_9ZZZZ</name>
<evidence type="ECO:0000256" key="2">
    <source>
        <dbReference type="ARBA" id="ARBA00010110"/>
    </source>
</evidence>
<dbReference type="EMBL" id="AUZY01002393">
    <property type="protein sequence ID" value="EQD72277.1"/>
    <property type="molecule type" value="Genomic_DNA"/>
</dbReference>
<reference evidence="9" key="2">
    <citation type="journal article" date="2014" name="ISME J.">
        <title>Microbial stratification in low pH oxic and suboxic macroscopic growths along an acid mine drainage.</title>
        <authorList>
            <person name="Mendez-Garcia C."/>
            <person name="Mesa V."/>
            <person name="Sprenger R.R."/>
            <person name="Richter M."/>
            <person name="Diez M.S."/>
            <person name="Solano J."/>
            <person name="Bargiela R."/>
            <person name="Golyshina O.V."/>
            <person name="Manteca A."/>
            <person name="Ramos J.L."/>
            <person name="Gallego J.R."/>
            <person name="Llorente I."/>
            <person name="Martins Dos Santos V.A."/>
            <person name="Jensen O.N."/>
            <person name="Pelaez A.I."/>
            <person name="Sanchez J."/>
            <person name="Ferrer M."/>
        </authorList>
    </citation>
    <scope>NUCLEOTIDE SEQUENCE</scope>
</reference>
<dbReference type="Pfam" id="PF01758">
    <property type="entry name" value="SBF"/>
    <property type="match status" value="1"/>
</dbReference>
<keyword evidence="7 8" id="KW-0472">Membrane</keyword>
<dbReference type="PANTHER" id="PTHR43057:SF1">
    <property type="entry name" value="ARSENICAL-RESISTANCE PROTEIN 3"/>
    <property type="match status" value="1"/>
</dbReference>
<comment type="subcellular location">
    <subcellularLocation>
        <location evidence="1">Cell membrane</location>
        <topology evidence="1">Multi-pass membrane protein</topology>
    </subcellularLocation>
</comment>
<dbReference type="GO" id="GO:0005886">
    <property type="term" value="C:plasma membrane"/>
    <property type="evidence" value="ECO:0007669"/>
    <property type="project" value="UniProtKB-SubCell"/>
</dbReference>
<protein>
    <submittedName>
        <fullName evidence="9">Arsenical-resistance protein</fullName>
    </submittedName>
</protein>
<evidence type="ECO:0000256" key="3">
    <source>
        <dbReference type="ARBA" id="ARBA00022448"/>
    </source>
</evidence>
<feature type="transmembrane region" description="Helical" evidence="8">
    <location>
        <begin position="120"/>
        <end position="144"/>
    </location>
</feature>
<evidence type="ECO:0000256" key="4">
    <source>
        <dbReference type="ARBA" id="ARBA00022475"/>
    </source>
</evidence>
<feature type="transmembrane region" description="Helical" evidence="8">
    <location>
        <begin position="64"/>
        <end position="83"/>
    </location>
</feature>
<feature type="transmembrane region" description="Helical" evidence="8">
    <location>
        <begin position="156"/>
        <end position="180"/>
    </location>
</feature>
<comment type="similarity">
    <text evidence="2">Belongs to the arsenical resistance-3 (ACR3) (TC 2.A.59) family.</text>
</comment>
<feature type="transmembrane region" description="Helical" evidence="8">
    <location>
        <begin position="89"/>
        <end position="108"/>
    </location>
</feature>
<dbReference type="GO" id="GO:0015297">
    <property type="term" value="F:antiporter activity"/>
    <property type="evidence" value="ECO:0007669"/>
    <property type="project" value="InterPro"/>
</dbReference>
<evidence type="ECO:0000256" key="7">
    <source>
        <dbReference type="ARBA" id="ARBA00023136"/>
    </source>
</evidence>
<evidence type="ECO:0000256" key="8">
    <source>
        <dbReference type="SAM" id="Phobius"/>
    </source>
</evidence>
<gene>
    <name evidence="9" type="ORF">B1B_03862</name>
</gene>
<feature type="non-terminal residue" evidence="9">
    <location>
        <position position="181"/>
    </location>
</feature>
<dbReference type="Gene3D" id="1.20.1530.20">
    <property type="match status" value="1"/>
</dbReference>
<evidence type="ECO:0000256" key="1">
    <source>
        <dbReference type="ARBA" id="ARBA00004651"/>
    </source>
</evidence>
<dbReference type="PANTHER" id="PTHR43057">
    <property type="entry name" value="ARSENITE EFFLUX TRANSPORTER"/>
    <property type="match status" value="1"/>
</dbReference>
<keyword evidence="6 8" id="KW-1133">Transmembrane helix</keyword>
<comment type="caution">
    <text evidence="9">The sequence shown here is derived from an EMBL/GenBank/DDBJ whole genome shotgun (WGS) entry which is preliminary data.</text>
</comment>
<dbReference type="GO" id="GO:0015105">
    <property type="term" value="F:arsenite transmembrane transporter activity"/>
    <property type="evidence" value="ECO:0007669"/>
    <property type="project" value="TreeGrafter"/>
</dbReference>
<organism evidence="9">
    <name type="scientific">mine drainage metagenome</name>
    <dbReference type="NCBI Taxonomy" id="410659"/>
    <lineage>
        <taxon>unclassified sequences</taxon>
        <taxon>metagenomes</taxon>
        <taxon>ecological metagenomes</taxon>
    </lineage>
</organism>
<evidence type="ECO:0000256" key="5">
    <source>
        <dbReference type="ARBA" id="ARBA00022692"/>
    </source>
</evidence>
<keyword evidence="4" id="KW-1003">Cell membrane</keyword>
<dbReference type="GO" id="GO:0015104">
    <property type="term" value="F:antimonite transmembrane transporter activity"/>
    <property type="evidence" value="ECO:0007669"/>
    <property type="project" value="TreeGrafter"/>
</dbReference>
<sequence length="181" mass="19473">MIAGLALGRWWPGIGGALGRWQIQSVSVPIAIGLLLMMYPILARVRYGRVREVTRGWRSTVFPLVLNWVVGPAFMFGLAWALLPDAPLLRTGVILVGLARCIAMVLVWNQLAGGDREYATVLVALNAVFQIVAYAGLAVFYLVILPGWLHLPSQAISINASTVALTVLVFLGVPLLAALAS</sequence>
<keyword evidence="3" id="KW-0813">Transport</keyword>
<keyword evidence="5 8" id="KW-0812">Transmembrane</keyword>
<reference evidence="9" key="1">
    <citation type="submission" date="2013-08" db="EMBL/GenBank/DDBJ databases">
        <authorList>
            <person name="Mendez C."/>
            <person name="Richter M."/>
            <person name="Ferrer M."/>
            <person name="Sanchez J."/>
        </authorList>
    </citation>
    <scope>NUCLEOTIDE SEQUENCE</scope>
</reference>
<dbReference type="InterPro" id="IPR038770">
    <property type="entry name" value="Na+/solute_symporter_sf"/>
</dbReference>
<evidence type="ECO:0000313" key="9">
    <source>
        <dbReference type="EMBL" id="EQD72277.1"/>
    </source>
</evidence>